<organism evidence="1 2">
    <name type="scientific">Rubripirellula tenax</name>
    <dbReference type="NCBI Taxonomy" id="2528015"/>
    <lineage>
        <taxon>Bacteria</taxon>
        <taxon>Pseudomonadati</taxon>
        <taxon>Planctomycetota</taxon>
        <taxon>Planctomycetia</taxon>
        <taxon>Pirellulales</taxon>
        <taxon>Pirellulaceae</taxon>
        <taxon>Rubripirellula</taxon>
    </lineage>
</organism>
<dbReference type="EMBL" id="SJPW01000002">
    <property type="protein sequence ID" value="TWU58936.1"/>
    <property type="molecule type" value="Genomic_DNA"/>
</dbReference>
<keyword evidence="2" id="KW-1185">Reference proteome</keyword>
<dbReference type="OrthoDB" id="291228at2"/>
<dbReference type="RefSeq" id="WP_146456171.1">
    <property type="nucleotide sequence ID" value="NZ_SJPW01000002.1"/>
</dbReference>
<accession>A0A5C6FFQ5</accession>
<comment type="caution">
    <text evidence="1">The sequence shown here is derived from an EMBL/GenBank/DDBJ whole genome shotgun (WGS) entry which is preliminary data.</text>
</comment>
<sequence length="67" mass="7317">MKQHGLTYSARKALMVNLGDVAGGEIANLISQMAAEIEELRRTKVNVTKIVPGGIDSMEEHLIEEPI</sequence>
<reference evidence="1 2" key="1">
    <citation type="submission" date="2019-02" db="EMBL/GenBank/DDBJ databases">
        <title>Deep-cultivation of Planctomycetes and their phenomic and genomic characterization uncovers novel biology.</title>
        <authorList>
            <person name="Wiegand S."/>
            <person name="Jogler M."/>
            <person name="Boedeker C."/>
            <person name="Pinto D."/>
            <person name="Vollmers J."/>
            <person name="Rivas-Marin E."/>
            <person name="Kohn T."/>
            <person name="Peeters S.H."/>
            <person name="Heuer A."/>
            <person name="Rast P."/>
            <person name="Oberbeckmann S."/>
            <person name="Bunk B."/>
            <person name="Jeske O."/>
            <person name="Meyerdierks A."/>
            <person name="Storesund J.E."/>
            <person name="Kallscheuer N."/>
            <person name="Luecker S."/>
            <person name="Lage O.M."/>
            <person name="Pohl T."/>
            <person name="Merkel B.J."/>
            <person name="Hornburger P."/>
            <person name="Mueller R.-W."/>
            <person name="Bruemmer F."/>
            <person name="Labrenz M."/>
            <person name="Spormann A.M."/>
            <person name="Op Den Camp H."/>
            <person name="Overmann J."/>
            <person name="Amann R."/>
            <person name="Jetten M.S.M."/>
            <person name="Mascher T."/>
            <person name="Medema M.H."/>
            <person name="Devos D.P."/>
            <person name="Kaster A.-K."/>
            <person name="Ovreas L."/>
            <person name="Rohde M."/>
            <person name="Galperin M.Y."/>
            <person name="Jogler C."/>
        </authorList>
    </citation>
    <scope>NUCLEOTIDE SEQUENCE [LARGE SCALE GENOMIC DNA]</scope>
    <source>
        <strain evidence="1 2">Poly51</strain>
    </source>
</reference>
<dbReference type="AlphaFoldDB" id="A0A5C6FFQ5"/>
<evidence type="ECO:0000313" key="2">
    <source>
        <dbReference type="Proteomes" id="UP000318288"/>
    </source>
</evidence>
<evidence type="ECO:0000313" key="1">
    <source>
        <dbReference type="EMBL" id="TWU58936.1"/>
    </source>
</evidence>
<proteinExistence type="predicted"/>
<gene>
    <name evidence="1" type="ORF">Poly51_17160</name>
</gene>
<dbReference type="Proteomes" id="UP000318288">
    <property type="component" value="Unassembled WGS sequence"/>
</dbReference>
<protein>
    <submittedName>
        <fullName evidence="1">Uncharacterized protein</fullName>
    </submittedName>
</protein>
<name>A0A5C6FFQ5_9BACT</name>